<feature type="region of interest" description="Disordered" evidence="1">
    <location>
        <begin position="1"/>
        <end position="111"/>
    </location>
</feature>
<evidence type="ECO:0000256" key="1">
    <source>
        <dbReference type="SAM" id="MobiDB-lite"/>
    </source>
</evidence>
<name>A0A448WZ79_9PLAT</name>
<evidence type="ECO:0000313" key="3">
    <source>
        <dbReference type="Proteomes" id="UP000784294"/>
    </source>
</evidence>
<feature type="compositionally biased region" description="Low complexity" evidence="1">
    <location>
        <begin position="63"/>
        <end position="77"/>
    </location>
</feature>
<dbReference type="AlphaFoldDB" id="A0A448WZ79"/>
<dbReference type="EMBL" id="CAAALY010064397">
    <property type="protein sequence ID" value="VEL23856.1"/>
    <property type="molecule type" value="Genomic_DNA"/>
</dbReference>
<dbReference type="Proteomes" id="UP000784294">
    <property type="component" value="Unassembled WGS sequence"/>
</dbReference>
<proteinExistence type="predicted"/>
<sequence length="111" mass="12097">MGILCVFDPSSNYQPASSRSREDPPSNPSHSYDADEDRSRGYSSKGRFSRTKGLSIRAGAGTGTSSSHTGSPSTANSTSEEKVIWTPNRAHNHRPQGYSSMRKTQLHKNDP</sequence>
<gene>
    <name evidence="2" type="ORF">PXEA_LOCUS17296</name>
</gene>
<reference evidence="2" key="1">
    <citation type="submission" date="2018-11" db="EMBL/GenBank/DDBJ databases">
        <authorList>
            <consortium name="Pathogen Informatics"/>
        </authorList>
    </citation>
    <scope>NUCLEOTIDE SEQUENCE</scope>
</reference>
<accession>A0A448WZ79</accession>
<organism evidence="2 3">
    <name type="scientific">Protopolystoma xenopodis</name>
    <dbReference type="NCBI Taxonomy" id="117903"/>
    <lineage>
        <taxon>Eukaryota</taxon>
        <taxon>Metazoa</taxon>
        <taxon>Spiralia</taxon>
        <taxon>Lophotrochozoa</taxon>
        <taxon>Platyhelminthes</taxon>
        <taxon>Monogenea</taxon>
        <taxon>Polyopisthocotylea</taxon>
        <taxon>Polystomatidea</taxon>
        <taxon>Polystomatidae</taxon>
        <taxon>Protopolystoma</taxon>
    </lineage>
</organism>
<comment type="caution">
    <text evidence="2">The sequence shown here is derived from an EMBL/GenBank/DDBJ whole genome shotgun (WGS) entry which is preliminary data.</text>
</comment>
<feature type="compositionally biased region" description="Polar residues" evidence="1">
    <location>
        <begin position="9"/>
        <end position="18"/>
    </location>
</feature>
<keyword evidence="3" id="KW-1185">Reference proteome</keyword>
<protein>
    <submittedName>
        <fullName evidence="2">Uncharacterized protein</fullName>
    </submittedName>
</protein>
<evidence type="ECO:0000313" key="2">
    <source>
        <dbReference type="EMBL" id="VEL23856.1"/>
    </source>
</evidence>